<accession>A0A2U1AXF1</accession>
<dbReference type="RefSeq" id="WP_116543654.1">
    <property type="nucleotide sequence ID" value="NZ_QEKI01000006.1"/>
</dbReference>
<keyword evidence="3" id="KW-1185">Reference proteome</keyword>
<evidence type="ECO:0000256" key="1">
    <source>
        <dbReference type="SAM" id="Phobius"/>
    </source>
</evidence>
<dbReference type="AlphaFoldDB" id="A0A2U1AXF1"/>
<evidence type="ECO:0000313" key="3">
    <source>
        <dbReference type="Proteomes" id="UP000245466"/>
    </source>
</evidence>
<evidence type="ECO:0000313" key="2">
    <source>
        <dbReference type="EMBL" id="PVY40927.1"/>
    </source>
</evidence>
<feature type="transmembrane region" description="Helical" evidence="1">
    <location>
        <begin position="119"/>
        <end position="140"/>
    </location>
</feature>
<dbReference type="Proteomes" id="UP000245466">
    <property type="component" value="Unassembled WGS sequence"/>
</dbReference>
<organism evidence="2 3">
    <name type="scientific">Pontibacter virosus</name>
    <dbReference type="NCBI Taxonomy" id="1765052"/>
    <lineage>
        <taxon>Bacteria</taxon>
        <taxon>Pseudomonadati</taxon>
        <taxon>Bacteroidota</taxon>
        <taxon>Cytophagia</taxon>
        <taxon>Cytophagales</taxon>
        <taxon>Hymenobacteraceae</taxon>
        <taxon>Pontibacter</taxon>
    </lineage>
</organism>
<keyword evidence="1" id="KW-0472">Membrane</keyword>
<keyword evidence="1" id="KW-1133">Transmembrane helix</keyword>
<comment type="caution">
    <text evidence="2">The sequence shown here is derived from an EMBL/GenBank/DDBJ whole genome shotgun (WGS) entry which is preliminary data.</text>
</comment>
<sequence>MIGFEEEFEVSLRLSEQEFSGYLQSIVYTDLDELSTAFANTKKPYRGHINFNRFKLNPIQGIFKKAYGRIEGEFGSKNGELFIRGSVISNKFLLVFIIGFTLVSFGMLTNFLISNSNEALAEVAVGLFFLIGLGNLIGICKSLKSQKSDFLDRLALIEKEKTPKSEQFG</sequence>
<keyword evidence="1" id="KW-0812">Transmembrane</keyword>
<dbReference type="EMBL" id="QEKI01000006">
    <property type="protein sequence ID" value="PVY40927.1"/>
    <property type="molecule type" value="Genomic_DNA"/>
</dbReference>
<feature type="transmembrane region" description="Helical" evidence="1">
    <location>
        <begin position="92"/>
        <end position="113"/>
    </location>
</feature>
<protein>
    <submittedName>
        <fullName evidence="2">Uncharacterized protein</fullName>
    </submittedName>
</protein>
<reference evidence="2 3" key="1">
    <citation type="submission" date="2018-04" db="EMBL/GenBank/DDBJ databases">
        <title>Genomic Encyclopedia of Type Strains, Phase IV (KMG-IV): sequencing the most valuable type-strain genomes for metagenomic binning, comparative biology and taxonomic classification.</title>
        <authorList>
            <person name="Goeker M."/>
        </authorList>
    </citation>
    <scope>NUCLEOTIDE SEQUENCE [LARGE SCALE GENOMIC DNA]</scope>
    <source>
        <strain evidence="2 3">DSM 100231</strain>
    </source>
</reference>
<gene>
    <name evidence="2" type="ORF">C8E01_106269</name>
</gene>
<name>A0A2U1AXF1_9BACT</name>
<proteinExistence type="predicted"/>